<dbReference type="Proteomes" id="UP001208570">
    <property type="component" value="Unassembled WGS sequence"/>
</dbReference>
<evidence type="ECO:0000313" key="1">
    <source>
        <dbReference type="EMBL" id="KAK2170311.1"/>
    </source>
</evidence>
<proteinExistence type="predicted"/>
<sequence length="232" mass="26008">MRILKIKVQSIFDFVFEVDDGASGEDRGRLSFTLAYEMNSRQREMYGSVENRVVARLDIQQDNTHAIVPVIKMEVSEHDDLALCTSDQSHRSGCSVSVNLELMAVFLELTVGQSGVILENFVVGLPTLYRRPPYNIPTEVPSAKIYSLVVSLISQPEEAYYSIRCHKERFGKAEAAVGLAIVLRVAVFNPSLLTTYQSSGLFELFGDLLEARYDIDDDDDDDDDDDEDCSFS</sequence>
<gene>
    <name evidence="1" type="ORF">LSH36_3g09011</name>
</gene>
<keyword evidence="2" id="KW-1185">Reference proteome</keyword>
<comment type="caution">
    <text evidence="1">The sequence shown here is derived from an EMBL/GenBank/DDBJ whole genome shotgun (WGS) entry which is preliminary data.</text>
</comment>
<accession>A0AAD9KFC6</accession>
<organism evidence="1 2">
    <name type="scientific">Paralvinella palmiformis</name>
    <dbReference type="NCBI Taxonomy" id="53620"/>
    <lineage>
        <taxon>Eukaryota</taxon>
        <taxon>Metazoa</taxon>
        <taxon>Spiralia</taxon>
        <taxon>Lophotrochozoa</taxon>
        <taxon>Annelida</taxon>
        <taxon>Polychaeta</taxon>
        <taxon>Sedentaria</taxon>
        <taxon>Canalipalpata</taxon>
        <taxon>Terebellida</taxon>
        <taxon>Terebelliformia</taxon>
        <taxon>Alvinellidae</taxon>
        <taxon>Paralvinella</taxon>
    </lineage>
</organism>
<dbReference type="AlphaFoldDB" id="A0AAD9KFC6"/>
<reference evidence="1" key="1">
    <citation type="journal article" date="2023" name="Mol. Biol. Evol.">
        <title>Third-Generation Sequencing Reveals the Adaptive Role of the Epigenome in Three Deep-Sea Polychaetes.</title>
        <authorList>
            <person name="Perez M."/>
            <person name="Aroh O."/>
            <person name="Sun Y."/>
            <person name="Lan Y."/>
            <person name="Juniper S.K."/>
            <person name="Young C.R."/>
            <person name="Angers B."/>
            <person name="Qian P.Y."/>
        </authorList>
    </citation>
    <scope>NUCLEOTIDE SEQUENCE</scope>
    <source>
        <strain evidence="1">P08H-3</strain>
    </source>
</reference>
<evidence type="ECO:0000313" key="2">
    <source>
        <dbReference type="Proteomes" id="UP001208570"/>
    </source>
</evidence>
<name>A0AAD9KFC6_9ANNE</name>
<protein>
    <submittedName>
        <fullName evidence="1">Uncharacterized protein</fullName>
    </submittedName>
</protein>
<dbReference type="EMBL" id="JAODUP010000003">
    <property type="protein sequence ID" value="KAK2170311.1"/>
    <property type="molecule type" value="Genomic_DNA"/>
</dbReference>